<evidence type="ECO:0000313" key="5">
    <source>
        <dbReference type="EMBL" id="MBS3058004.1"/>
    </source>
</evidence>
<dbReference type="Pfam" id="PF00583">
    <property type="entry name" value="Acetyltransf_1"/>
    <property type="match status" value="1"/>
</dbReference>
<dbReference type="EMBL" id="DUFW01000045">
    <property type="protein sequence ID" value="HIH21577.1"/>
    <property type="molecule type" value="Genomic_DNA"/>
</dbReference>
<evidence type="ECO:0000313" key="4">
    <source>
        <dbReference type="EMBL" id="HIH33272.1"/>
    </source>
</evidence>
<dbReference type="InterPro" id="IPR050769">
    <property type="entry name" value="NAT_camello-type"/>
</dbReference>
<comment type="caution">
    <text evidence="4">The sequence shown here is derived from an EMBL/GenBank/DDBJ whole genome shotgun (WGS) entry which is preliminary data.</text>
</comment>
<organism evidence="4 6">
    <name type="scientific">Candidatus Iainarchaeum sp</name>
    <dbReference type="NCBI Taxonomy" id="3101447"/>
    <lineage>
        <taxon>Archaea</taxon>
        <taxon>Candidatus Iainarchaeota</taxon>
        <taxon>Candidatus Iainarchaeia</taxon>
        <taxon>Candidatus Iainarchaeales</taxon>
        <taxon>Candidatus Iainarchaeaceae</taxon>
        <taxon>Candidatus Iainarchaeum</taxon>
    </lineage>
</organism>
<dbReference type="CDD" id="cd04301">
    <property type="entry name" value="NAT_SF"/>
    <property type="match status" value="1"/>
</dbReference>
<reference evidence="5" key="3">
    <citation type="submission" date="2021-05" db="EMBL/GenBank/DDBJ databases">
        <title>Protein family content uncovers lineage relationships and bacterial pathway maintenance mechanisms in DPANN archaea.</title>
        <authorList>
            <person name="Castelle C.J."/>
            <person name="Meheust R."/>
            <person name="Jaffe A.L."/>
            <person name="Seitz K."/>
            <person name="Gong X."/>
            <person name="Baker B.J."/>
            <person name="Banfield J.F."/>
        </authorList>
    </citation>
    <scope>NUCLEOTIDE SEQUENCE</scope>
    <source>
        <strain evidence="5">RIFCSPLOWO2_01_FULL_43_13</strain>
    </source>
</reference>
<evidence type="ECO:0000313" key="3">
    <source>
        <dbReference type="EMBL" id="HIH21577.1"/>
    </source>
</evidence>
<reference evidence="5" key="2">
    <citation type="submission" date="2021-03" db="EMBL/GenBank/DDBJ databases">
        <authorList>
            <person name="Jaffe A."/>
        </authorList>
    </citation>
    <scope>NUCLEOTIDE SEQUENCE</scope>
    <source>
        <strain evidence="5">RIFCSPLOWO2_01_FULL_43_13</strain>
    </source>
</reference>
<dbReference type="AlphaFoldDB" id="A0A7J4KTM8"/>
<dbReference type="Proteomes" id="UP000527315">
    <property type="component" value="Unassembled WGS sequence"/>
</dbReference>
<dbReference type="SUPFAM" id="SSF55729">
    <property type="entry name" value="Acyl-CoA N-acyltransferases (Nat)"/>
    <property type="match status" value="1"/>
</dbReference>
<reference evidence="4" key="1">
    <citation type="journal article" date="2020" name="bioRxiv">
        <title>A rank-normalized archaeal taxonomy based on genome phylogeny resolves widespread incomplete and uneven classifications.</title>
        <authorList>
            <person name="Rinke C."/>
            <person name="Chuvochina M."/>
            <person name="Mussig A.J."/>
            <person name="Chaumeil P.-A."/>
            <person name="Waite D.W."/>
            <person name="Whitman W.B."/>
            <person name="Parks D.H."/>
            <person name="Hugenholtz P."/>
        </authorList>
    </citation>
    <scope>NUCLEOTIDE SEQUENCE</scope>
    <source>
        <strain evidence="4">UBA10036</strain>
        <strain evidence="3">UBA10191</strain>
    </source>
</reference>
<evidence type="ECO:0000256" key="1">
    <source>
        <dbReference type="ARBA" id="ARBA00022679"/>
    </source>
</evidence>
<dbReference type="Proteomes" id="UP000680185">
    <property type="component" value="Unassembled WGS sequence"/>
</dbReference>
<evidence type="ECO:0000259" key="2">
    <source>
        <dbReference type="PROSITE" id="PS51186"/>
    </source>
</evidence>
<proteinExistence type="predicted"/>
<evidence type="ECO:0000313" key="6">
    <source>
        <dbReference type="Proteomes" id="UP000527315"/>
    </source>
</evidence>
<dbReference type="EMBL" id="DUFJ01000071">
    <property type="protein sequence ID" value="HIH33272.1"/>
    <property type="molecule type" value="Genomic_DNA"/>
</dbReference>
<dbReference type="PROSITE" id="PS51186">
    <property type="entry name" value="GNAT"/>
    <property type="match status" value="1"/>
</dbReference>
<keyword evidence="1 4" id="KW-0808">Transferase</keyword>
<dbReference type="Gene3D" id="3.40.630.30">
    <property type="match status" value="1"/>
</dbReference>
<dbReference type="PANTHER" id="PTHR13947:SF37">
    <property type="entry name" value="LD18367P"/>
    <property type="match status" value="1"/>
</dbReference>
<gene>
    <name evidence="3" type="ORF">HA222_02865</name>
    <name evidence="4" type="ORF">HA227_03390</name>
    <name evidence="5" type="ORF">J4478_01215</name>
</gene>
<dbReference type="InterPro" id="IPR000182">
    <property type="entry name" value="GNAT_dom"/>
</dbReference>
<dbReference type="PANTHER" id="PTHR13947">
    <property type="entry name" value="GNAT FAMILY N-ACETYLTRANSFERASE"/>
    <property type="match status" value="1"/>
</dbReference>
<dbReference type="Proteomes" id="UP000590964">
    <property type="component" value="Unassembled WGS sequence"/>
</dbReference>
<protein>
    <submittedName>
        <fullName evidence="4">GNAT family N-acetyltransferase</fullName>
    </submittedName>
</protein>
<sequence length="152" mass="17557">MRIEKASEKDAELISRMISSEFPYTEANPENLKKRMQRQNIRLFKAVEEGKIVGFIELEFLDNLFGVWRINGIAVEEKHRKKGFGKKLAEFGVEFAKEQNALELVLLVSLENKAAKKIYQNLGFKKKGLWKSKVGGKKAEEWSLQLEDKRIA</sequence>
<accession>A0A7J4KTM8</accession>
<dbReference type="EMBL" id="JAGVWB010000007">
    <property type="protein sequence ID" value="MBS3058004.1"/>
    <property type="molecule type" value="Genomic_DNA"/>
</dbReference>
<dbReference type="InterPro" id="IPR016181">
    <property type="entry name" value="Acyl_CoA_acyltransferase"/>
</dbReference>
<dbReference type="GO" id="GO:0008080">
    <property type="term" value="F:N-acetyltransferase activity"/>
    <property type="evidence" value="ECO:0007669"/>
    <property type="project" value="InterPro"/>
</dbReference>
<feature type="domain" description="N-acetyltransferase" evidence="2">
    <location>
        <begin position="1"/>
        <end position="147"/>
    </location>
</feature>
<name>A0A7J4KTM8_9ARCH</name>